<dbReference type="STRING" id="84531.LA76x_4645"/>
<evidence type="ECO:0000256" key="1">
    <source>
        <dbReference type="ARBA" id="ARBA00009437"/>
    </source>
</evidence>
<gene>
    <name evidence="6" type="ORF">LA76x_4645</name>
</gene>
<proteinExistence type="inferred from homology"/>
<organism evidence="6 7">
    <name type="scientific">Lysobacter antibioticus</name>
    <dbReference type="NCBI Taxonomy" id="84531"/>
    <lineage>
        <taxon>Bacteria</taxon>
        <taxon>Pseudomonadati</taxon>
        <taxon>Pseudomonadota</taxon>
        <taxon>Gammaproteobacteria</taxon>
        <taxon>Lysobacterales</taxon>
        <taxon>Lysobacteraceae</taxon>
        <taxon>Lysobacter</taxon>
    </lineage>
</organism>
<dbReference type="InterPro" id="IPR005119">
    <property type="entry name" value="LysR_subst-bd"/>
</dbReference>
<keyword evidence="2" id="KW-0805">Transcription regulation</keyword>
<dbReference type="GO" id="GO:0000976">
    <property type="term" value="F:transcription cis-regulatory region binding"/>
    <property type="evidence" value="ECO:0007669"/>
    <property type="project" value="TreeGrafter"/>
</dbReference>
<dbReference type="InterPro" id="IPR000847">
    <property type="entry name" value="LysR_HTH_N"/>
</dbReference>
<feature type="domain" description="HTH lysR-type" evidence="5">
    <location>
        <begin position="1"/>
        <end position="64"/>
    </location>
</feature>
<dbReference type="PRINTS" id="PR00039">
    <property type="entry name" value="HTHLYSR"/>
</dbReference>
<dbReference type="Pfam" id="PF03466">
    <property type="entry name" value="LysR_substrate"/>
    <property type="match status" value="1"/>
</dbReference>
<evidence type="ECO:0000313" key="7">
    <source>
        <dbReference type="Proteomes" id="UP000060787"/>
    </source>
</evidence>
<dbReference type="Gene3D" id="1.10.10.10">
    <property type="entry name" value="Winged helix-like DNA-binding domain superfamily/Winged helix DNA-binding domain"/>
    <property type="match status" value="1"/>
</dbReference>
<dbReference type="AlphaFoldDB" id="A0A0S2FGV8"/>
<dbReference type="PATRIC" id="fig|84531.8.peg.4637"/>
<dbReference type="SUPFAM" id="SSF46785">
    <property type="entry name" value="Winged helix' DNA-binding domain"/>
    <property type="match status" value="1"/>
</dbReference>
<dbReference type="KEGG" id="lab:LA76x_4645"/>
<dbReference type="InterPro" id="IPR036390">
    <property type="entry name" value="WH_DNA-bd_sf"/>
</dbReference>
<reference evidence="6 7" key="1">
    <citation type="journal article" date="2015" name="BMC Genomics">
        <title>Comparative genomics and metabolic profiling of the genus Lysobacter.</title>
        <authorList>
            <person name="de Bruijn I."/>
            <person name="Cheng X."/>
            <person name="de Jager V."/>
            <person name="Exposito R.G."/>
            <person name="Watrous J."/>
            <person name="Patel N."/>
            <person name="Postma J."/>
            <person name="Dorrestein P.C."/>
            <person name="Kobayashi D."/>
            <person name="Raaijmakers J.M."/>
        </authorList>
    </citation>
    <scope>NUCLEOTIDE SEQUENCE [LARGE SCALE GENOMIC DNA]</scope>
    <source>
        <strain evidence="6 7">76</strain>
    </source>
</reference>
<evidence type="ECO:0000313" key="6">
    <source>
        <dbReference type="EMBL" id="ALN82748.1"/>
    </source>
</evidence>
<dbReference type="RefSeq" id="WP_057919384.1">
    <property type="nucleotide sequence ID" value="NZ_CP011129.1"/>
</dbReference>
<accession>A0A0S2FGV8</accession>
<dbReference type="InterPro" id="IPR036388">
    <property type="entry name" value="WH-like_DNA-bd_sf"/>
</dbReference>
<sequence length="313" mass="34175">MNLHLLRVFLTVVEQQSFSRAAEALFVSQSAVSKAVRELEHQLDLPLIERSGAEAKAVRGVQLTDHGTAVFEHARAIFALERIASEDVRDRVELRQGSLRIGASTTVAAYWLPQSLGPFVRRHAGLTVELVVGNTEQISRAVVDCRVDVGFVEGAVEDARIQSSLWRSEPLRLVAAADSTLGAKRRPSLAELSRQTWLVREQGSGTRQVAQSLFAARGIEPARVIEIGSNEAIAHAVAADAGIALLPETVVADLVTMRRVRTIKLDEDASMTRPLYRLELVNRPRAPALQTFLDQGEAAASASTQARRPVRGR</sequence>
<dbReference type="PANTHER" id="PTHR30126">
    <property type="entry name" value="HTH-TYPE TRANSCRIPTIONAL REGULATOR"/>
    <property type="match status" value="1"/>
</dbReference>
<keyword evidence="4" id="KW-0804">Transcription</keyword>
<evidence type="ECO:0000259" key="5">
    <source>
        <dbReference type="PROSITE" id="PS50931"/>
    </source>
</evidence>
<evidence type="ECO:0000256" key="2">
    <source>
        <dbReference type="ARBA" id="ARBA00023015"/>
    </source>
</evidence>
<dbReference type="EMBL" id="CP011129">
    <property type="protein sequence ID" value="ALN82748.1"/>
    <property type="molecule type" value="Genomic_DNA"/>
</dbReference>
<dbReference type="GO" id="GO:0003700">
    <property type="term" value="F:DNA-binding transcription factor activity"/>
    <property type="evidence" value="ECO:0007669"/>
    <property type="project" value="InterPro"/>
</dbReference>
<name>A0A0S2FGV8_LYSAN</name>
<keyword evidence="7" id="KW-1185">Reference proteome</keyword>
<dbReference type="Proteomes" id="UP000060787">
    <property type="component" value="Chromosome"/>
</dbReference>
<keyword evidence="3" id="KW-0238">DNA-binding</keyword>
<dbReference type="SUPFAM" id="SSF53850">
    <property type="entry name" value="Periplasmic binding protein-like II"/>
    <property type="match status" value="1"/>
</dbReference>
<evidence type="ECO:0000256" key="4">
    <source>
        <dbReference type="ARBA" id="ARBA00023163"/>
    </source>
</evidence>
<dbReference type="eggNOG" id="COG0583">
    <property type="taxonomic scope" value="Bacteria"/>
</dbReference>
<comment type="similarity">
    <text evidence="1">Belongs to the LysR transcriptional regulatory family.</text>
</comment>
<dbReference type="Pfam" id="PF00126">
    <property type="entry name" value="HTH_1"/>
    <property type="match status" value="1"/>
</dbReference>
<protein>
    <submittedName>
        <fullName evidence="6">Bacterial regulatory helix-turn-helix, lysR family protein</fullName>
    </submittedName>
</protein>
<dbReference type="PANTHER" id="PTHR30126:SF39">
    <property type="entry name" value="HTH-TYPE TRANSCRIPTIONAL REGULATOR CYSL"/>
    <property type="match status" value="1"/>
</dbReference>
<dbReference type="Gene3D" id="3.40.190.290">
    <property type="match status" value="1"/>
</dbReference>
<dbReference type="FunFam" id="1.10.10.10:FF:000001">
    <property type="entry name" value="LysR family transcriptional regulator"/>
    <property type="match status" value="1"/>
</dbReference>
<evidence type="ECO:0000256" key="3">
    <source>
        <dbReference type="ARBA" id="ARBA00023125"/>
    </source>
</evidence>
<dbReference type="PROSITE" id="PS50931">
    <property type="entry name" value="HTH_LYSR"/>
    <property type="match status" value="1"/>
</dbReference>